<dbReference type="AlphaFoldDB" id="A0AAV7H315"/>
<evidence type="ECO:0000313" key="2">
    <source>
        <dbReference type="Proteomes" id="UP000775213"/>
    </source>
</evidence>
<dbReference type="PANTHER" id="PTHR35696:SF1">
    <property type="entry name" value="ELECTRON CARRIER_IRON ION-BINDING PROTEIN"/>
    <property type="match status" value="1"/>
</dbReference>
<gene>
    <name evidence="1" type="ORF">IEQ34_010242</name>
</gene>
<comment type="caution">
    <text evidence="1">The sequence shown here is derived from an EMBL/GenBank/DDBJ whole genome shotgun (WGS) entry which is preliminary data.</text>
</comment>
<proteinExistence type="predicted"/>
<dbReference type="PANTHER" id="PTHR35696">
    <property type="entry name" value="ELECTRON CARRIER/IRON ION-BINDING PROTEIN"/>
    <property type="match status" value="1"/>
</dbReference>
<accession>A0AAV7H315</accession>
<sequence length="530" mass="59928">MSEYTDKKTRDAFIVALGNFNYLVSELRCRDCTNHFFGSSLLFDFAPSTTFPSCRNRSYDILIGSNDGSSFAVKYIKSKHCVISCFLGTTEVVEFPKKTPECWPLKEKHNIKLSVAKMRMLRWISGLTRRDRIRNVHIQEKLVFGLFMAASSPSPSAKVGESLMANATINGNLKSVTFDTPKQNLRGLNKPKCSKCGNVARSRLQIISLFPTHGASSCWSCRCPFQSCKSCCAKAQNPCPIHVLKQNGTLLDPSSAIPSFEPHPTDAPSSGASWRLTSLRQLSTAVANSLRARKALTRKDAININKWRFSKLREHIEGNIEVENEAFERYLYNVSLLEEAFLTSDELYTLEDMSEEKIQKLVTSMKVNLKSNPRRVDTIRKRIRNLVNEKLRKLQESEHISDNISVSVNDDELHAYMDLKRPKKLDENRVEKTIETDNLIDKLNKARNKDDLISCMEMKSQLFGHSMNEMFKLSIDKCAEDDQTGMKKEFDGAVDSSFALPKLCTVVHINQDLISDIDGGISWAPQLAEL</sequence>
<name>A0AAV7H315_DENCH</name>
<keyword evidence="2" id="KW-1185">Reference proteome</keyword>
<protein>
    <submittedName>
        <fullName evidence="1">Uncharacterized protein</fullName>
    </submittedName>
</protein>
<evidence type="ECO:0000313" key="1">
    <source>
        <dbReference type="EMBL" id="KAH0462667.1"/>
    </source>
</evidence>
<organism evidence="1 2">
    <name type="scientific">Dendrobium chrysotoxum</name>
    <name type="common">Orchid</name>
    <dbReference type="NCBI Taxonomy" id="161865"/>
    <lineage>
        <taxon>Eukaryota</taxon>
        <taxon>Viridiplantae</taxon>
        <taxon>Streptophyta</taxon>
        <taxon>Embryophyta</taxon>
        <taxon>Tracheophyta</taxon>
        <taxon>Spermatophyta</taxon>
        <taxon>Magnoliopsida</taxon>
        <taxon>Liliopsida</taxon>
        <taxon>Asparagales</taxon>
        <taxon>Orchidaceae</taxon>
        <taxon>Epidendroideae</taxon>
        <taxon>Malaxideae</taxon>
        <taxon>Dendrobiinae</taxon>
        <taxon>Dendrobium</taxon>
    </lineage>
</organism>
<reference evidence="1 2" key="1">
    <citation type="journal article" date="2021" name="Hortic Res">
        <title>Chromosome-scale assembly of the Dendrobium chrysotoxum genome enhances the understanding of orchid evolution.</title>
        <authorList>
            <person name="Zhang Y."/>
            <person name="Zhang G.Q."/>
            <person name="Zhang D."/>
            <person name="Liu X.D."/>
            <person name="Xu X.Y."/>
            <person name="Sun W.H."/>
            <person name="Yu X."/>
            <person name="Zhu X."/>
            <person name="Wang Z.W."/>
            <person name="Zhao X."/>
            <person name="Zhong W.Y."/>
            <person name="Chen H."/>
            <person name="Yin W.L."/>
            <person name="Huang T."/>
            <person name="Niu S.C."/>
            <person name="Liu Z.J."/>
        </authorList>
    </citation>
    <scope>NUCLEOTIDE SEQUENCE [LARGE SCALE GENOMIC DNA]</scope>
    <source>
        <strain evidence="1">Lindl</strain>
    </source>
</reference>
<dbReference type="EMBL" id="JAGFBR010000009">
    <property type="protein sequence ID" value="KAH0462667.1"/>
    <property type="molecule type" value="Genomic_DNA"/>
</dbReference>
<dbReference type="Proteomes" id="UP000775213">
    <property type="component" value="Unassembled WGS sequence"/>
</dbReference>